<proteinExistence type="predicted"/>
<dbReference type="KEGG" id="pseg:D3H65_16370"/>
<dbReference type="PANTHER" id="PTHR12526:SF630">
    <property type="entry name" value="GLYCOSYLTRANSFERASE"/>
    <property type="match status" value="1"/>
</dbReference>
<evidence type="ECO:0000313" key="2">
    <source>
        <dbReference type="Proteomes" id="UP000263900"/>
    </source>
</evidence>
<dbReference type="GO" id="GO:0016740">
    <property type="term" value="F:transferase activity"/>
    <property type="evidence" value="ECO:0007669"/>
    <property type="project" value="UniProtKB-KW"/>
</dbReference>
<reference evidence="1 2" key="1">
    <citation type="submission" date="2018-09" db="EMBL/GenBank/DDBJ databases">
        <title>Genome sequencing of strain 6GH32-13.</title>
        <authorList>
            <person name="Weon H.-Y."/>
            <person name="Heo J."/>
            <person name="Kwon S.-W."/>
        </authorList>
    </citation>
    <scope>NUCLEOTIDE SEQUENCE [LARGE SCALE GENOMIC DNA]</scope>
    <source>
        <strain evidence="1 2">5GH32-13</strain>
    </source>
</reference>
<keyword evidence="2" id="KW-1185">Reference proteome</keyword>
<name>A0A3B7MMU5_9BACT</name>
<dbReference type="Proteomes" id="UP000263900">
    <property type="component" value="Chromosome"/>
</dbReference>
<dbReference type="PANTHER" id="PTHR12526">
    <property type="entry name" value="GLYCOSYLTRANSFERASE"/>
    <property type="match status" value="1"/>
</dbReference>
<dbReference type="Gene3D" id="3.40.50.2000">
    <property type="entry name" value="Glycogen Phosphorylase B"/>
    <property type="match status" value="1"/>
</dbReference>
<accession>A0A3B7MMU5</accession>
<dbReference type="Gene3D" id="3.40.50.11010">
    <property type="match status" value="1"/>
</dbReference>
<dbReference type="RefSeq" id="WP_119051339.1">
    <property type="nucleotide sequence ID" value="NZ_CP032157.1"/>
</dbReference>
<dbReference type="OrthoDB" id="9816564at2"/>
<dbReference type="AlphaFoldDB" id="A0A3B7MMU5"/>
<organism evidence="1 2">
    <name type="scientific">Paraflavitalea soli</name>
    <dbReference type="NCBI Taxonomy" id="2315862"/>
    <lineage>
        <taxon>Bacteria</taxon>
        <taxon>Pseudomonadati</taxon>
        <taxon>Bacteroidota</taxon>
        <taxon>Chitinophagia</taxon>
        <taxon>Chitinophagales</taxon>
        <taxon>Chitinophagaceae</taxon>
        <taxon>Paraflavitalea</taxon>
    </lineage>
</organism>
<gene>
    <name evidence="1" type="ORF">D3H65_16370</name>
</gene>
<dbReference type="EMBL" id="CP032157">
    <property type="protein sequence ID" value="AXY75458.1"/>
    <property type="molecule type" value="Genomic_DNA"/>
</dbReference>
<dbReference type="SUPFAM" id="SSF53756">
    <property type="entry name" value="UDP-Glycosyltransferase/glycogen phosphorylase"/>
    <property type="match status" value="1"/>
</dbReference>
<protein>
    <submittedName>
        <fullName evidence="1">Glycosyltransferase family 1 protein</fullName>
    </submittedName>
</protein>
<dbReference type="Pfam" id="PF13692">
    <property type="entry name" value="Glyco_trans_1_4"/>
    <property type="match status" value="1"/>
</dbReference>
<keyword evidence="1" id="KW-0808">Transferase</keyword>
<evidence type="ECO:0000313" key="1">
    <source>
        <dbReference type="EMBL" id="AXY75458.1"/>
    </source>
</evidence>
<sequence length="403" mass="46297">MNRHCDIICFTLSRWDSTISSPALALAIEFAKNNRVFYVEHPFSWKDYAGMRNTAQIQSRKPALLKGKDIYTNPPSLPSNITVVTPRLTIPVNFLPPGALYNSLAKMNDKIVLKVIRQLIKDYQVKDFIYVNFFDPYFVRSLPADIKPVYSIYQSMDDISQVAYSNRHGSQLEEEIIRNFDFTLCTSKELTRLKSAFSPNTYFHPNAADIDIFKKAAVEILPKPVELQPIKKPIIGYTGSIEYRSDFELLKKIAEHHQDKILFLVGPIQGEEHKEVGLNKMPNVVFAGPRKITELPNYLQYFDCVIIPFKKNTLTKSIYPLKINEYLAAGKPIIATHFSEDIYTFREVAYVVDSHEEFLQTIDKAIAENNEARKQARMQVAATNTWTARVEQFWQILEKGKKG</sequence>